<protein>
    <submittedName>
        <fullName evidence="1">Uncharacterized protein</fullName>
    </submittedName>
</protein>
<dbReference type="PaxDb" id="243159-AFE_3007"/>
<name>B7J9Y0_ACIF2</name>
<dbReference type="EMBL" id="CP001219">
    <property type="protein sequence ID" value="ACK78478.1"/>
    <property type="molecule type" value="Genomic_DNA"/>
</dbReference>
<dbReference type="KEGG" id="afr:AFE_3007"/>
<dbReference type="STRING" id="243159.AFE_3007"/>
<accession>B7J9Y0</accession>
<sequence>MFALSIVAKFISPFDGRHDPLLFFGGSACRPFARRLGSRKNSARKSASWFAAKAASVRLYSCSNRKGLRVMT</sequence>
<dbReference type="HOGENOM" id="CLU_2713166_0_0_6"/>
<dbReference type="AlphaFoldDB" id="B7J9Y0"/>
<reference evidence="1 2" key="1">
    <citation type="journal article" date="2008" name="BMC Genomics">
        <title>Acidithiobacillus ferrooxidans metabolism: from genome sequence to industrial applications.</title>
        <authorList>
            <person name="Valdes J."/>
            <person name="Pedroso I."/>
            <person name="Quatrini R."/>
            <person name="Dodson R.J."/>
            <person name="Tettelin H."/>
            <person name="Blake R.II."/>
            <person name="Eisen J.A."/>
            <person name="Holmes D.S."/>
        </authorList>
    </citation>
    <scope>NUCLEOTIDE SEQUENCE [LARGE SCALE GENOMIC DNA]</scope>
    <source>
        <strain evidence="2">ATCC 23270 / DSM 14882 / CIP 104768 / NCIMB 8455</strain>
    </source>
</reference>
<organism evidence="1 2">
    <name type="scientific">Acidithiobacillus ferrooxidans (strain ATCC 23270 / DSM 14882 / CIP 104768 / NCIMB 8455)</name>
    <name type="common">Ferrobacillus ferrooxidans (strain ATCC 23270)</name>
    <dbReference type="NCBI Taxonomy" id="243159"/>
    <lineage>
        <taxon>Bacteria</taxon>
        <taxon>Pseudomonadati</taxon>
        <taxon>Pseudomonadota</taxon>
        <taxon>Acidithiobacillia</taxon>
        <taxon>Acidithiobacillales</taxon>
        <taxon>Acidithiobacillaceae</taxon>
        <taxon>Acidithiobacillus</taxon>
    </lineage>
</organism>
<keyword evidence="2" id="KW-1185">Reference proteome</keyword>
<evidence type="ECO:0000313" key="1">
    <source>
        <dbReference type="EMBL" id="ACK78478.1"/>
    </source>
</evidence>
<proteinExistence type="predicted"/>
<gene>
    <name evidence="1" type="ordered locus">AFE_3007</name>
</gene>
<evidence type="ECO:0000313" key="2">
    <source>
        <dbReference type="Proteomes" id="UP000001362"/>
    </source>
</evidence>
<dbReference type="Proteomes" id="UP000001362">
    <property type="component" value="Chromosome"/>
</dbReference>